<evidence type="ECO:0000313" key="1">
    <source>
        <dbReference type="EMBL" id="PIY62336.1"/>
    </source>
</evidence>
<name>A0A2M7QAD4_9BACT</name>
<organism evidence="1 2">
    <name type="scientific">Candidatus Uhrbacteria bacterium CG_4_10_14_0_8_um_filter_58_22</name>
    <dbReference type="NCBI Taxonomy" id="1975029"/>
    <lineage>
        <taxon>Bacteria</taxon>
        <taxon>Candidatus Uhriibacteriota</taxon>
    </lineage>
</organism>
<proteinExistence type="predicted"/>
<reference evidence="2" key="1">
    <citation type="submission" date="2017-09" db="EMBL/GenBank/DDBJ databases">
        <title>Depth-based differentiation of microbial function through sediment-hosted aquifers and enrichment of novel symbionts in the deep terrestrial subsurface.</title>
        <authorList>
            <person name="Probst A.J."/>
            <person name="Ladd B."/>
            <person name="Jarett J.K."/>
            <person name="Geller-Mcgrath D.E."/>
            <person name="Sieber C.M.K."/>
            <person name="Emerson J.B."/>
            <person name="Anantharaman K."/>
            <person name="Thomas B.C."/>
            <person name="Malmstrom R."/>
            <person name="Stieglmeier M."/>
            <person name="Klingl A."/>
            <person name="Woyke T."/>
            <person name="Ryan C.M."/>
            <person name="Banfield J.F."/>
        </authorList>
    </citation>
    <scope>NUCLEOTIDE SEQUENCE [LARGE SCALE GENOMIC DNA]</scope>
</reference>
<dbReference type="Proteomes" id="UP000230973">
    <property type="component" value="Unassembled WGS sequence"/>
</dbReference>
<evidence type="ECO:0000313" key="2">
    <source>
        <dbReference type="Proteomes" id="UP000230973"/>
    </source>
</evidence>
<dbReference type="EMBL" id="PFLC01000041">
    <property type="protein sequence ID" value="PIY62336.1"/>
    <property type="molecule type" value="Genomic_DNA"/>
</dbReference>
<gene>
    <name evidence="1" type="ORF">COY93_03400</name>
</gene>
<protein>
    <submittedName>
        <fullName evidence="1">Uncharacterized protein</fullName>
    </submittedName>
</protein>
<sequence>MTGRDDLGRFALGNTLASRGGWARAAALTPERRRQIARAGWLALVAKRFDGNTSEAARYIGKVGAWASDAPYRDSFPRFAHPGPMPGGDLTF</sequence>
<comment type="caution">
    <text evidence="1">The sequence shown here is derived from an EMBL/GenBank/DDBJ whole genome shotgun (WGS) entry which is preliminary data.</text>
</comment>
<accession>A0A2M7QAD4</accession>
<dbReference type="AlphaFoldDB" id="A0A2M7QAD4"/>